<evidence type="ECO:0000313" key="9">
    <source>
        <dbReference type="Proteomes" id="UP001597010"/>
    </source>
</evidence>
<dbReference type="InterPro" id="IPR007848">
    <property type="entry name" value="Small_mtfrase_dom"/>
</dbReference>
<dbReference type="GO" id="GO:0032259">
    <property type="term" value="P:methylation"/>
    <property type="evidence" value="ECO:0007669"/>
    <property type="project" value="UniProtKB-KW"/>
</dbReference>
<keyword evidence="4 6" id="KW-0949">S-adenosyl-L-methionine</keyword>
<keyword evidence="5 6" id="KW-0819">tRNA processing</keyword>
<dbReference type="EC" id="2.1.1.223" evidence="6"/>
<comment type="catalytic activity">
    <reaction evidence="6">
        <text>adenosine(37) in tRNA1(Val) + S-adenosyl-L-methionine = N(6)-methyladenosine(37) in tRNA1(Val) + S-adenosyl-L-homocysteine + H(+)</text>
        <dbReference type="Rhea" id="RHEA:43160"/>
        <dbReference type="Rhea" id="RHEA-COMP:10369"/>
        <dbReference type="Rhea" id="RHEA-COMP:10370"/>
        <dbReference type="ChEBI" id="CHEBI:15378"/>
        <dbReference type="ChEBI" id="CHEBI:57856"/>
        <dbReference type="ChEBI" id="CHEBI:59789"/>
        <dbReference type="ChEBI" id="CHEBI:74411"/>
        <dbReference type="ChEBI" id="CHEBI:74449"/>
        <dbReference type="EC" id="2.1.1.223"/>
    </reaction>
</comment>
<evidence type="ECO:0000313" key="8">
    <source>
        <dbReference type="EMBL" id="MFD0793819.1"/>
    </source>
</evidence>
<dbReference type="EMBL" id="JBHTHZ010000005">
    <property type="protein sequence ID" value="MFD0793819.1"/>
    <property type="molecule type" value="Genomic_DNA"/>
</dbReference>
<keyword evidence="2 6" id="KW-0489">Methyltransferase</keyword>
<feature type="domain" description="Methyltransferase small" evidence="7">
    <location>
        <begin position="25"/>
        <end position="158"/>
    </location>
</feature>
<keyword evidence="9" id="KW-1185">Reference proteome</keyword>
<dbReference type="Gene3D" id="3.40.50.150">
    <property type="entry name" value="Vaccinia Virus protein VP39"/>
    <property type="match status" value="1"/>
</dbReference>
<dbReference type="CDD" id="cd02440">
    <property type="entry name" value="AdoMet_MTases"/>
    <property type="match status" value="1"/>
</dbReference>
<dbReference type="Pfam" id="PF05175">
    <property type="entry name" value="MTS"/>
    <property type="match status" value="1"/>
</dbReference>
<dbReference type="GO" id="GO:0008168">
    <property type="term" value="F:methyltransferase activity"/>
    <property type="evidence" value="ECO:0007669"/>
    <property type="project" value="UniProtKB-KW"/>
</dbReference>
<comment type="similarity">
    <text evidence="6">Belongs to the methyltransferase superfamily. tRNA (adenine-N(6)-)-methyltransferase family.</text>
</comment>
<dbReference type="PROSITE" id="PS00092">
    <property type="entry name" value="N6_MTASE"/>
    <property type="match status" value="1"/>
</dbReference>
<dbReference type="InterPro" id="IPR002052">
    <property type="entry name" value="DNA_methylase_N6_adenine_CS"/>
</dbReference>
<comment type="function">
    <text evidence="6">Specifically methylates the adenine in position 37 of tRNA(1)(Val) (anticodon cmo5UAC).</text>
</comment>
<evidence type="ECO:0000259" key="7">
    <source>
        <dbReference type="Pfam" id="PF05175"/>
    </source>
</evidence>
<evidence type="ECO:0000256" key="6">
    <source>
        <dbReference type="HAMAP-Rule" id="MF_01872"/>
    </source>
</evidence>
<comment type="caution">
    <text evidence="8">The sequence shown here is derived from an EMBL/GenBank/DDBJ whole genome shotgun (WGS) entry which is preliminary data.</text>
</comment>
<accession>A0ABW3AU76</accession>
<dbReference type="Proteomes" id="UP001597010">
    <property type="component" value="Unassembled WGS sequence"/>
</dbReference>
<reference evidence="9" key="1">
    <citation type="journal article" date="2019" name="Int. J. Syst. Evol. Microbiol.">
        <title>The Global Catalogue of Microorganisms (GCM) 10K type strain sequencing project: providing services to taxonomists for standard genome sequencing and annotation.</title>
        <authorList>
            <consortium name="The Broad Institute Genomics Platform"/>
            <consortium name="The Broad Institute Genome Sequencing Center for Infectious Disease"/>
            <person name="Wu L."/>
            <person name="Ma J."/>
        </authorList>
    </citation>
    <scope>NUCLEOTIDE SEQUENCE [LARGE SCALE GENOMIC DNA]</scope>
    <source>
        <strain evidence="9">CCUG 61484</strain>
    </source>
</reference>
<dbReference type="HAMAP" id="MF_01872">
    <property type="entry name" value="tRNA_methyltr_YfiC"/>
    <property type="match status" value="1"/>
</dbReference>
<evidence type="ECO:0000256" key="3">
    <source>
        <dbReference type="ARBA" id="ARBA00022679"/>
    </source>
</evidence>
<dbReference type="PANTHER" id="PTHR47739:SF1">
    <property type="entry name" value="TRNA1(VAL) (ADENINE(37)-N6)-METHYLTRANSFERASE"/>
    <property type="match status" value="1"/>
</dbReference>
<dbReference type="InterPro" id="IPR022882">
    <property type="entry name" value="tRNA_adenine-N6_MeTrfase"/>
</dbReference>
<dbReference type="SUPFAM" id="SSF53335">
    <property type="entry name" value="S-adenosyl-L-methionine-dependent methyltransferases"/>
    <property type="match status" value="1"/>
</dbReference>
<proteinExistence type="inferred from homology"/>
<evidence type="ECO:0000256" key="5">
    <source>
        <dbReference type="ARBA" id="ARBA00022694"/>
    </source>
</evidence>
<sequence>MGVFRFKKFAVDQTGCAMKVNTDGVLLGALASAEDPQQILDIGTGTGVIALMLAQRFPNAKVDAVEIDASAAETAKKNFVTSIFNDRVCVYANSFESFLYDHPGRHYDLIISNPPFFLNSLASASENKSLARHTDMAFFERLIESVSIHLSDTGKCQLILPLPVAEMVKSLLNNYDLMLQNVISIKSFENSVPHREIITFGGSTVKFEDSNVVIYRKPKVYSDQYATLLKEFLTIF</sequence>
<dbReference type="InterPro" id="IPR029063">
    <property type="entry name" value="SAM-dependent_MTases_sf"/>
</dbReference>
<organism evidence="8 9">
    <name type="scientific">Mucilaginibacter litoreus</name>
    <dbReference type="NCBI Taxonomy" id="1048221"/>
    <lineage>
        <taxon>Bacteria</taxon>
        <taxon>Pseudomonadati</taxon>
        <taxon>Bacteroidota</taxon>
        <taxon>Sphingobacteriia</taxon>
        <taxon>Sphingobacteriales</taxon>
        <taxon>Sphingobacteriaceae</taxon>
        <taxon>Mucilaginibacter</taxon>
    </lineage>
</organism>
<evidence type="ECO:0000256" key="1">
    <source>
        <dbReference type="ARBA" id="ARBA00022490"/>
    </source>
</evidence>
<keyword evidence="3 6" id="KW-0808">Transferase</keyword>
<dbReference type="PANTHER" id="PTHR47739">
    <property type="entry name" value="TRNA1(VAL) (ADENINE(37)-N6)-METHYLTRANSFERASE"/>
    <property type="match status" value="1"/>
</dbReference>
<dbReference type="RefSeq" id="WP_377114176.1">
    <property type="nucleotide sequence ID" value="NZ_JBHTHZ010000005.1"/>
</dbReference>
<protein>
    <recommendedName>
        <fullName evidence="6">tRNA1(Val) (adenine(37)-N6)-methyltransferase</fullName>
        <ecNumber evidence="6">2.1.1.223</ecNumber>
    </recommendedName>
    <alternativeName>
        <fullName evidence="6">tRNA m6A37 methyltransferase</fullName>
    </alternativeName>
</protein>
<dbReference type="InterPro" id="IPR050210">
    <property type="entry name" value="tRNA_Adenine-N(6)_MTase"/>
</dbReference>
<gene>
    <name evidence="8" type="ORF">ACFQZX_09325</name>
</gene>
<keyword evidence="1 6" id="KW-0963">Cytoplasm</keyword>
<evidence type="ECO:0000256" key="4">
    <source>
        <dbReference type="ARBA" id="ARBA00022691"/>
    </source>
</evidence>
<name>A0ABW3AU76_9SPHI</name>
<evidence type="ECO:0000256" key="2">
    <source>
        <dbReference type="ARBA" id="ARBA00022603"/>
    </source>
</evidence>
<comment type="subcellular location">
    <subcellularLocation>
        <location evidence="6">Cytoplasm</location>
    </subcellularLocation>
</comment>